<organism evidence="1">
    <name type="scientific">Arundo donax</name>
    <name type="common">Giant reed</name>
    <name type="synonym">Donax arundinaceus</name>
    <dbReference type="NCBI Taxonomy" id="35708"/>
    <lineage>
        <taxon>Eukaryota</taxon>
        <taxon>Viridiplantae</taxon>
        <taxon>Streptophyta</taxon>
        <taxon>Embryophyta</taxon>
        <taxon>Tracheophyta</taxon>
        <taxon>Spermatophyta</taxon>
        <taxon>Magnoliopsida</taxon>
        <taxon>Liliopsida</taxon>
        <taxon>Poales</taxon>
        <taxon>Poaceae</taxon>
        <taxon>PACMAD clade</taxon>
        <taxon>Arundinoideae</taxon>
        <taxon>Arundineae</taxon>
        <taxon>Arundo</taxon>
    </lineage>
</organism>
<accession>A0A0A9FQM9</accession>
<dbReference type="AlphaFoldDB" id="A0A0A9FQM9"/>
<reference evidence="1" key="2">
    <citation type="journal article" date="2015" name="Data Brief">
        <title>Shoot transcriptome of the giant reed, Arundo donax.</title>
        <authorList>
            <person name="Barrero R.A."/>
            <person name="Guerrero F.D."/>
            <person name="Moolhuijzen P."/>
            <person name="Goolsby J.A."/>
            <person name="Tidwell J."/>
            <person name="Bellgard S.E."/>
            <person name="Bellgard M.I."/>
        </authorList>
    </citation>
    <scope>NUCLEOTIDE SEQUENCE</scope>
    <source>
        <tissue evidence="1">Shoot tissue taken approximately 20 cm above the soil surface</tissue>
    </source>
</reference>
<reference evidence="1" key="1">
    <citation type="submission" date="2014-09" db="EMBL/GenBank/DDBJ databases">
        <authorList>
            <person name="Magalhaes I.L.F."/>
            <person name="Oliveira U."/>
            <person name="Santos F.R."/>
            <person name="Vidigal T.H.D.A."/>
            <person name="Brescovit A.D."/>
            <person name="Santos A.J."/>
        </authorList>
    </citation>
    <scope>NUCLEOTIDE SEQUENCE</scope>
    <source>
        <tissue evidence="1">Shoot tissue taken approximately 20 cm above the soil surface</tissue>
    </source>
</reference>
<sequence length="64" mass="7162">MRRTRTSPTTVKPTCRLVTSAPELLVASGLHHVSADARFLLECVFSCDLYPYCFMAMYVPCAHP</sequence>
<proteinExistence type="predicted"/>
<name>A0A0A9FQM9_ARUDO</name>
<evidence type="ECO:0000313" key="1">
    <source>
        <dbReference type="EMBL" id="JAE15130.1"/>
    </source>
</evidence>
<dbReference type="EMBL" id="GBRH01182766">
    <property type="protein sequence ID" value="JAE15130.1"/>
    <property type="molecule type" value="Transcribed_RNA"/>
</dbReference>
<protein>
    <submittedName>
        <fullName evidence="1">Uncharacterized protein</fullName>
    </submittedName>
</protein>